<dbReference type="Proteomes" id="UP001595937">
    <property type="component" value="Unassembled WGS sequence"/>
</dbReference>
<keyword evidence="1" id="KW-0812">Transmembrane</keyword>
<evidence type="ECO:0000313" key="3">
    <source>
        <dbReference type="Proteomes" id="UP001595937"/>
    </source>
</evidence>
<evidence type="ECO:0000256" key="1">
    <source>
        <dbReference type="SAM" id="Phobius"/>
    </source>
</evidence>
<gene>
    <name evidence="2" type="ORF">ACFPK8_04185</name>
</gene>
<feature type="transmembrane region" description="Helical" evidence="1">
    <location>
        <begin position="91"/>
        <end position="113"/>
    </location>
</feature>
<dbReference type="EMBL" id="JBHSLN010000012">
    <property type="protein sequence ID" value="MFC5296699.1"/>
    <property type="molecule type" value="Genomic_DNA"/>
</dbReference>
<comment type="caution">
    <text evidence="2">The sequence shown here is derived from an EMBL/GenBank/DDBJ whole genome shotgun (WGS) entry which is preliminary data.</text>
</comment>
<feature type="transmembrane region" description="Helical" evidence="1">
    <location>
        <begin position="156"/>
        <end position="175"/>
    </location>
</feature>
<name>A0ABW0FF71_9MICO</name>
<dbReference type="RefSeq" id="WP_193116208.1">
    <property type="nucleotide sequence ID" value="NZ_BAAAIR010000046.1"/>
</dbReference>
<protein>
    <submittedName>
        <fullName evidence="2">Uncharacterized protein</fullName>
    </submittedName>
</protein>
<evidence type="ECO:0000313" key="2">
    <source>
        <dbReference type="EMBL" id="MFC5296699.1"/>
    </source>
</evidence>
<keyword evidence="1" id="KW-1133">Transmembrane helix</keyword>
<keyword evidence="1" id="KW-0472">Membrane</keyword>
<accession>A0ABW0FF71</accession>
<feature type="transmembrane region" description="Helical" evidence="1">
    <location>
        <begin position="58"/>
        <end position="79"/>
    </location>
</feature>
<dbReference type="GeneID" id="303298577"/>
<feature type="transmembrane region" description="Helical" evidence="1">
    <location>
        <begin position="20"/>
        <end position="38"/>
    </location>
</feature>
<reference evidence="3" key="1">
    <citation type="journal article" date="2019" name="Int. J. Syst. Evol. Microbiol.">
        <title>The Global Catalogue of Microorganisms (GCM) 10K type strain sequencing project: providing services to taxonomists for standard genome sequencing and annotation.</title>
        <authorList>
            <consortium name="The Broad Institute Genomics Platform"/>
            <consortium name="The Broad Institute Genome Sequencing Center for Infectious Disease"/>
            <person name="Wu L."/>
            <person name="Ma J."/>
        </authorList>
    </citation>
    <scope>NUCLEOTIDE SEQUENCE [LARGE SCALE GENOMIC DNA]</scope>
    <source>
        <strain evidence="3">CGMCC 1.16455</strain>
    </source>
</reference>
<feature type="transmembrane region" description="Helical" evidence="1">
    <location>
        <begin position="125"/>
        <end position="144"/>
    </location>
</feature>
<keyword evidence="3" id="KW-1185">Reference proteome</keyword>
<proteinExistence type="predicted"/>
<organism evidence="2 3">
    <name type="scientific">Brachybacterium tyrofermentans</name>
    <dbReference type="NCBI Taxonomy" id="47848"/>
    <lineage>
        <taxon>Bacteria</taxon>
        <taxon>Bacillati</taxon>
        <taxon>Actinomycetota</taxon>
        <taxon>Actinomycetes</taxon>
        <taxon>Micrococcales</taxon>
        <taxon>Dermabacteraceae</taxon>
        <taxon>Brachybacterium</taxon>
    </lineage>
</organism>
<sequence>MDEPPVTSPSEPSSPRGDALLVGLHLVAVVLAASSGYLARWSFHASTQPEADATALELLVLVAVAGGLLSLALQVATLLVPSVATRGARLLAHSIGVVASAVPTALIALAGLLTMGSLLPQAGDAMSLLTSLVLLACLAGSGYLSIARSQRRRAMLLLAAGSALVVSFFSVWWFVNGLALAVNLLGLDPATSG</sequence>